<evidence type="ECO:0000256" key="5">
    <source>
        <dbReference type="ARBA" id="ARBA00022605"/>
    </source>
</evidence>
<dbReference type="HAMAP" id="MF_00135">
    <property type="entry name" value="PRAI"/>
    <property type="match status" value="1"/>
</dbReference>
<dbReference type="GO" id="GO:0004640">
    <property type="term" value="F:phosphoribosylanthranilate isomerase activity"/>
    <property type="evidence" value="ECO:0007669"/>
    <property type="project" value="UniProtKB-UniRule"/>
</dbReference>
<evidence type="ECO:0000256" key="9">
    <source>
        <dbReference type="HAMAP-Rule" id="MF_00135"/>
    </source>
</evidence>
<comment type="catalytic activity">
    <reaction evidence="1 9">
        <text>N-(5-phospho-beta-D-ribosyl)anthranilate = 1-(2-carboxyphenylamino)-1-deoxy-D-ribulose 5-phosphate</text>
        <dbReference type="Rhea" id="RHEA:21540"/>
        <dbReference type="ChEBI" id="CHEBI:18277"/>
        <dbReference type="ChEBI" id="CHEBI:58613"/>
        <dbReference type="EC" id="5.3.1.24"/>
    </reaction>
</comment>
<evidence type="ECO:0000256" key="4">
    <source>
        <dbReference type="ARBA" id="ARBA00022272"/>
    </source>
</evidence>
<dbReference type="SUPFAM" id="SSF51366">
    <property type="entry name" value="Ribulose-phoshate binding barrel"/>
    <property type="match status" value="1"/>
</dbReference>
<dbReference type="Proteomes" id="UP000004633">
    <property type="component" value="Unassembled WGS sequence"/>
</dbReference>
<name>E7N0K6_9FIRM</name>
<comment type="pathway">
    <text evidence="2 9">Amino-acid biosynthesis; L-tryptophan biosynthesis; L-tryptophan from chorismate: step 3/5.</text>
</comment>
<dbReference type="AlphaFoldDB" id="E7N0K6"/>
<keyword evidence="5 9" id="KW-0028">Amino-acid biosynthesis</keyword>
<keyword evidence="12" id="KW-1185">Reference proteome</keyword>
<evidence type="ECO:0000256" key="1">
    <source>
        <dbReference type="ARBA" id="ARBA00001164"/>
    </source>
</evidence>
<dbReference type="GO" id="GO:0000162">
    <property type="term" value="P:L-tryptophan biosynthetic process"/>
    <property type="evidence" value="ECO:0007669"/>
    <property type="project" value="UniProtKB-UniRule"/>
</dbReference>
<protein>
    <recommendedName>
        <fullName evidence="4 9">N-(5'-phosphoribosyl)anthranilate isomerase</fullName>
        <shortName evidence="9">PRAI</shortName>
        <ecNumber evidence="3 9">5.3.1.24</ecNumber>
    </recommendedName>
</protein>
<evidence type="ECO:0000259" key="10">
    <source>
        <dbReference type="Pfam" id="PF00697"/>
    </source>
</evidence>
<dbReference type="STRING" id="749551.HMPREF9555_00506"/>
<dbReference type="RefSeq" id="WP_009349187.1">
    <property type="nucleotide sequence ID" value="NZ_GL638130.1"/>
</dbReference>
<dbReference type="InterPro" id="IPR013785">
    <property type="entry name" value="Aldolase_TIM"/>
</dbReference>
<dbReference type="Pfam" id="PF00697">
    <property type="entry name" value="PRAI"/>
    <property type="match status" value="1"/>
</dbReference>
<dbReference type="PANTHER" id="PTHR42894:SF1">
    <property type="entry name" value="N-(5'-PHOSPHORIBOSYL)ANTHRANILATE ISOMERASE"/>
    <property type="match status" value="1"/>
</dbReference>
<reference evidence="11 12" key="1">
    <citation type="submission" date="2010-08" db="EMBL/GenBank/DDBJ databases">
        <authorList>
            <person name="Weinstock G."/>
            <person name="Sodergren E."/>
            <person name="Clifton S."/>
            <person name="Fulton L."/>
            <person name="Fulton B."/>
            <person name="Courtney L."/>
            <person name="Fronick C."/>
            <person name="Harrison M."/>
            <person name="Strong C."/>
            <person name="Farmer C."/>
            <person name="Delahaunty K."/>
            <person name="Markovic C."/>
            <person name="Hall O."/>
            <person name="Minx P."/>
            <person name="Tomlinson C."/>
            <person name="Mitreva M."/>
            <person name="Hou S."/>
            <person name="Chen J."/>
            <person name="Wollam A."/>
            <person name="Pepin K.H."/>
            <person name="Johnson M."/>
            <person name="Bhonagiri V."/>
            <person name="Zhang X."/>
            <person name="Suruliraj S."/>
            <person name="Warren W."/>
            <person name="Chinwalla A."/>
            <person name="Mardis E.R."/>
            <person name="Wilson R.K."/>
        </authorList>
    </citation>
    <scope>NUCLEOTIDE SEQUENCE [LARGE SCALE GENOMIC DNA]</scope>
    <source>
        <strain evidence="11 12">F0399</strain>
    </source>
</reference>
<gene>
    <name evidence="9 11" type="primary">trpF</name>
    <name evidence="11" type="ORF">HMPREF9555_00506</name>
</gene>
<dbReference type="CDD" id="cd00405">
    <property type="entry name" value="PRAI"/>
    <property type="match status" value="1"/>
</dbReference>
<dbReference type="UniPathway" id="UPA00035">
    <property type="reaction ID" value="UER00042"/>
</dbReference>
<evidence type="ECO:0000313" key="11">
    <source>
        <dbReference type="EMBL" id="EFW30214.1"/>
    </source>
</evidence>
<dbReference type="PANTHER" id="PTHR42894">
    <property type="entry name" value="N-(5'-PHOSPHORIBOSYL)ANTHRANILATE ISOMERASE"/>
    <property type="match status" value="1"/>
</dbReference>
<dbReference type="EMBL" id="AECV01000005">
    <property type="protein sequence ID" value="EFW30214.1"/>
    <property type="molecule type" value="Genomic_DNA"/>
</dbReference>
<sequence>MRVKMCGMRSLAAARAARDAGADYIGFIFARESRRYITPKDARSICAAVDVVKKVGVFVDTDPAEMNEIAAYCGLDYIQLHGHEPAETARRVERPVIKAYRYGDDFDADTANAYPAEIILVDSYAPGAAGGTGAAFAWEDAAREIARVTKPVLIAGGLTAENARAAIEIFHPFGLDVSGGLEESGEKSIAKIAVFMAAVRAGASESRGHD</sequence>
<evidence type="ECO:0000256" key="8">
    <source>
        <dbReference type="ARBA" id="ARBA00023235"/>
    </source>
</evidence>
<evidence type="ECO:0000313" key="12">
    <source>
        <dbReference type="Proteomes" id="UP000004633"/>
    </source>
</evidence>
<keyword evidence="8 9" id="KW-0413">Isomerase</keyword>
<dbReference type="HOGENOM" id="CLU_076364_1_0_9"/>
<organism evidence="11 12">
    <name type="scientific">Selenomonas artemidis F0399</name>
    <dbReference type="NCBI Taxonomy" id="749551"/>
    <lineage>
        <taxon>Bacteria</taxon>
        <taxon>Bacillati</taxon>
        <taxon>Bacillota</taxon>
        <taxon>Negativicutes</taxon>
        <taxon>Selenomonadales</taxon>
        <taxon>Selenomonadaceae</taxon>
        <taxon>Selenomonas</taxon>
    </lineage>
</organism>
<keyword evidence="6 9" id="KW-0822">Tryptophan biosynthesis</keyword>
<evidence type="ECO:0000256" key="3">
    <source>
        <dbReference type="ARBA" id="ARBA00012572"/>
    </source>
</evidence>
<dbReference type="InterPro" id="IPR011060">
    <property type="entry name" value="RibuloseP-bd_barrel"/>
</dbReference>
<accession>E7N0K6</accession>
<comment type="similarity">
    <text evidence="9">Belongs to the TrpF family.</text>
</comment>
<comment type="caution">
    <text evidence="11">The sequence shown here is derived from an EMBL/GenBank/DDBJ whole genome shotgun (WGS) entry which is preliminary data.</text>
</comment>
<dbReference type="InterPro" id="IPR044643">
    <property type="entry name" value="TrpF_fam"/>
</dbReference>
<dbReference type="Gene3D" id="3.20.20.70">
    <property type="entry name" value="Aldolase class I"/>
    <property type="match status" value="1"/>
</dbReference>
<dbReference type="InterPro" id="IPR001240">
    <property type="entry name" value="PRAI_dom"/>
</dbReference>
<evidence type="ECO:0000256" key="6">
    <source>
        <dbReference type="ARBA" id="ARBA00022822"/>
    </source>
</evidence>
<feature type="domain" description="N-(5'phosphoribosyl) anthranilate isomerase (PRAI)" evidence="10">
    <location>
        <begin position="3"/>
        <end position="196"/>
    </location>
</feature>
<proteinExistence type="inferred from homology"/>
<dbReference type="EC" id="5.3.1.24" evidence="3 9"/>
<evidence type="ECO:0000256" key="7">
    <source>
        <dbReference type="ARBA" id="ARBA00023141"/>
    </source>
</evidence>
<keyword evidence="7 9" id="KW-0057">Aromatic amino acid biosynthesis</keyword>
<evidence type="ECO:0000256" key="2">
    <source>
        <dbReference type="ARBA" id="ARBA00004664"/>
    </source>
</evidence>